<accession>A0A4W5M0M3</accession>
<dbReference type="PANTHER" id="PTHR19241">
    <property type="entry name" value="ATP-BINDING CASSETTE TRANSPORTER"/>
    <property type="match status" value="1"/>
</dbReference>
<dbReference type="GO" id="GO:0016887">
    <property type="term" value="F:ATP hydrolysis activity"/>
    <property type="evidence" value="ECO:0007669"/>
    <property type="project" value="InterPro"/>
</dbReference>
<dbReference type="GO" id="GO:0005524">
    <property type="term" value="F:ATP binding"/>
    <property type="evidence" value="ECO:0007669"/>
    <property type="project" value="UniProtKB-KW"/>
</dbReference>
<dbReference type="InterPro" id="IPR027417">
    <property type="entry name" value="P-loop_NTPase"/>
</dbReference>
<dbReference type="Pfam" id="PF19055">
    <property type="entry name" value="ABC2_membrane_7"/>
    <property type="match status" value="1"/>
</dbReference>
<dbReference type="InterPro" id="IPR043926">
    <property type="entry name" value="ABCG_dom"/>
</dbReference>
<dbReference type="Gene3D" id="3.40.50.300">
    <property type="entry name" value="P-loop containing nucleotide triphosphate hydrolases"/>
    <property type="match status" value="1"/>
</dbReference>
<keyword evidence="11" id="KW-1185">Reference proteome</keyword>
<dbReference type="InterPro" id="IPR003439">
    <property type="entry name" value="ABC_transporter-like_ATP-bd"/>
</dbReference>
<dbReference type="GO" id="GO:0140359">
    <property type="term" value="F:ABC-type transporter activity"/>
    <property type="evidence" value="ECO:0007669"/>
    <property type="project" value="InterPro"/>
</dbReference>
<evidence type="ECO:0000256" key="1">
    <source>
        <dbReference type="ARBA" id="ARBA00004141"/>
    </source>
</evidence>
<keyword evidence="4" id="KW-0547">Nucleotide-binding</keyword>
<evidence type="ECO:0000256" key="6">
    <source>
        <dbReference type="ARBA" id="ARBA00022989"/>
    </source>
</evidence>
<reference evidence="11" key="1">
    <citation type="submission" date="2018-06" db="EMBL/GenBank/DDBJ databases">
        <title>Genome assembly of Danube salmon.</title>
        <authorList>
            <person name="Macqueen D.J."/>
            <person name="Gundappa M.K."/>
        </authorList>
    </citation>
    <scope>NUCLEOTIDE SEQUENCE [LARGE SCALE GENOMIC DNA]</scope>
</reference>
<name>A0A4W5M0M3_9TELE</name>
<dbReference type="PROSITE" id="PS00211">
    <property type="entry name" value="ABC_TRANSPORTER_1"/>
    <property type="match status" value="1"/>
</dbReference>
<protein>
    <recommendedName>
        <fullName evidence="9">ABC transporter domain-containing protein</fullName>
    </recommendedName>
</protein>
<evidence type="ECO:0000256" key="5">
    <source>
        <dbReference type="ARBA" id="ARBA00022840"/>
    </source>
</evidence>
<keyword evidence="6 8" id="KW-1133">Transmembrane helix</keyword>
<dbReference type="STRING" id="62062.ENSHHUP00000031364"/>
<proteinExistence type="predicted"/>
<dbReference type="SUPFAM" id="SSF52540">
    <property type="entry name" value="P-loop containing nucleoside triphosphate hydrolases"/>
    <property type="match status" value="1"/>
</dbReference>
<dbReference type="Ensembl" id="ENSHHUT00000032658.1">
    <property type="protein sequence ID" value="ENSHHUP00000031364.1"/>
    <property type="gene ID" value="ENSHHUG00000019935.1"/>
</dbReference>
<dbReference type="GO" id="GO:0016020">
    <property type="term" value="C:membrane"/>
    <property type="evidence" value="ECO:0007669"/>
    <property type="project" value="UniProtKB-SubCell"/>
</dbReference>
<keyword evidence="3 8" id="KW-0812">Transmembrane</keyword>
<comment type="subcellular location">
    <subcellularLocation>
        <location evidence="1">Membrane</location>
        <topology evidence="1">Multi-pass membrane protein</topology>
    </subcellularLocation>
</comment>
<reference evidence="10" key="2">
    <citation type="submission" date="2025-08" db="UniProtKB">
        <authorList>
            <consortium name="Ensembl"/>
        </authorList>
    </citation>
    <scope>IDENTIFICATION</scope>
</reference>
<organism evidence="10 11">
    <name type="scientific">Hucho hucho</name>
    <name type="common">huchen</name>
    <dbReference type="NCBI Taxonomy" id="62062"/>
    <lineage>
        <taxon>Eukaryota</taxon>
        <taxon>Metazoa</taxon>
        <taxon>Chordata</taxon>
        <taxon>Craniata</taxon>
        <taxon>Vertebrata</taxon>
        <taxon>Euteleostomi</taxon>
        <taxon>Actinopterygii</taxon>
        <taxon>Neopterygii</taxon>
        <taxon>Teleostei</taxon>
        <taxon>Protacanthopterygii</taxon>
        <taxon>Salmoniformes</taxon>
        <taxon>Salmonidae</taxon>
        <taxon>Salmoninae</taxon>
        <taxon>Hucho</taxon>
    </lineage>
</organism>
<evidence type="ECO:0000313" key="11">
    <source>
        <dbReference type="Proteomes" id="UP000314982"/>
    </source>
</evidence>
<feature type="domain" description="ABC transporter" evidence="9">
    <location>
        <begin position="77"/>
        <end position="317"/>
    </location>
</feature>
<evidence type="ECO:0000256" key="3">
    <source>
        <dbReference type="ARBA" id="ARBA00022692"/>
    </source>
</evidence>
<dbReference type="PROSITE" id="PS50893">
    <property type="entry name" value="ABC_TRANSPORTER_2"/>
    <property type="match status" value="1"/>
</dbReference>
<keyword evidence="7 8" id="KW-0472">Membrane</keyword>
<keyword evidence="5" id="KW-0067">ATP-binding</keyword>
<evidence type="ECO:0000256" key="7">
    <source>
        <dbReference type="ARBA" id="ARBA00023136"/>
    </source>
</evidence>
<evidence type="ECO:0000313" key="10">
    <source>
        <dbReference type="Ensembl" id="ENSHHUP00000031364.1"/>
    </source>
</evidence>
<evidence type="ECO:0000256" key="8">
    <source>
        <dbReference type="SAM" id="Phobius"/>
    </source>
</evidence>
<evidence type="ECO:0000256" key="4">
    <source>
        <dbReference type="ARBA" id="ARBA00022741"/>
    </source>
</evidence>
<dbReference type="Proteomes" id="UP000314982">
    <property type="component" value="Unassembled WGS sequence"/>
</dbReference>
<dbReference type="Pfam" id="PF00005">
    <property type="entry name" value="ABC_tran"/>
    <property type="match status" value="1"/>
</dbReference>
<keyword evidence="2" id="KW-0813">Transport</keyword>
<evidence type="ECO:0000256" key="2">
    <source>
        <dbReference type="ARBA" id="ARBA00022448"/>
    </source>
</evidence>
<feature type="transmembrane region" description="Helical" evidence="8">
    <location>
        <begin position="12"/>
        <end position="33"/>
    </location>
</feature>
<reference evidence="10" key="3">
    <citation type="submission" date="2025-09" db="UniProtKB">
        <authorList>
            <consortium name="Ensembl"/>
        </authorList>
    </citation>
    <scope>IDENTIFICATION</scope>
</reference>
<dbReference type="InterPro" id="IPR017871">
    <property type="entry name" value="ABC_transporter-like_CS"/>
</dbReference>
<dbReference type="AlphaFoldDB" id="A0A4W5M0M3"/>
<evidence type="ECO:0000259" key="9">
    <source>
        <dbReference type="PROSITE" id="PS50893"/>
    </source>
</evidence>
<dbReference type="SMART" id="SM00382">
    <property type="entry name" value="AAA"/>
    <property type="match status" value="1"/>
</dbReference>
<sequence length="336" mass="36798">MGFSTNSAYIGLGLVFLLGYAIVLSLLTMVAYARVRHQHAFTHKVENTASTPPDAASLSVPSERSDLNSLAFAPVTLAFRDLSYTIQVKKQKTTRQLLRGIHGCFEPGTLTALMGSSGAGKTTLMDVIAGRKTAGVIDGDLVVNGHPMDRKTFNNLMGYCEQFDNYEETATVLETFQFCAALRMPRHTTSLQRTVFVRDVLVMLELHAKAHDQIATLSQGERKRVTIGGELLSNPSILFLDEPTTGLDSRAATIVMECVKRIAQSGRTVVCTIHQPSTVLFELFDKLLLLKSGGRLVYYGPLGLESSDMLEYFGQFEDVPPMHVNGSSTGGRRRST</sequence>
<dbReference type="InterPro" id="IPR003593">
    <property type="entry name" value="AAA+_ATPase"/>
</dbReference>